<dbReference type="GO" id="GO:0005737">
    <property type="term" value="C:cytoplasm"/>
    <property type="evidence" value="ECO:0007669"/>
    <property type="project" value="TreeGrafter"/>
</dbReference>
<dbReference type="InterPro" id="IPR032675">
    <property type="entry name" value="LRR_dom_sf"/>
</dbReference>
<dbReference type="Gene3D" id="1.10.238.10">
    <property type="entry name" value="EF-hand"/>
    <property type="match status" value="1"/>
</dbReference>
<dbReference type="CDD" id="cd00051">
    <property type="entry name" value="EFh"/>
    <property type="match status" value="1"/>
</dbReference>
<proteinExistence type="predicted"/>
<dbReference type="Gene3D" id="3.80.10.10">
    <property type="entry name" value="Ribonuclease Inhibitor"/>
    <property type="match status" value="1"/>
</dbReference>
<keyword evidence="2" id="KW-0677">Repeat</keyword>
<evidence type="ECO:0000256" key="1">
    <source>
        <dbReference type="ARBA" id="ARBA00022614"/>
    </source>
</evidence>
<keyword evidence="7" id="KW-1185">Reference proteome</keyword>
<accession>A0AAW3ADZ1</accession>
<dbReference type="SUPFAM" id="SSF52075">
    <property type="entry name" value="Outer arm dynein light chain 1"/>
    <property type="match status" value="1"/>
</dbReference>
<evidence type="ECO:0000313" key="6">
    <source>
        <dbReference type="EMBL" id="KAL0503006.1"/>
    </source>
</evidence>
<dbReference type="InterPro" id="IPR001611">
    <property type="entry name" value="Leu-rich_rpt"/>
</dbReference>
<dbReference type="Pfam" id="PF12799">
    <property type="entry name" value="LRR_4"/>
    <property type="match status" value="1"/>
</dbReference>
<dbReference type="Proteomes" id="UP001500131">
    <property type="component" value="Unassembled WGS sequence"/>
</dbReference>
<dbReference type="PANTHER" id="PTHR16306">
    <property type="entry name" value="TRANSLIN-ASSOCIATED FACTOR X-INTERACTING PROTEIN 1"/>
    <property type="match status" value="1"/>
</dbReference>
<feature type="compositionally biased region" description="Polar residues" evidence="4">
    <location>
        <begin position="330"/>
        <end position="339"/>
    </location>
</feature>
<dbReference type="InterPro" id="IPR011992">
    <property type="entry name" value="EF-hand-dom_pair"/>
</dbReference>
<reference evidence="6 7" key="1">
    <citation type="submission" date="2024-02" db="EMBL/GenBank/DDBJ databases">
        <title>FIRST GENOME SEQUENCES OF Leishmania (Viannia) shawi, Leishmania (Viannia) lindenbergi AND Leishmania (Viannia) utingensis.</title>
        <authorList>
            <person name="Resadore F."/>
            <person name="Custodio M.G.F."/>
            <person name="Boite M.C."/>
            <person name="Cupolillo E."/>
            <person name="Ferreira G.E.M."/>
        </authorList>
    </citation>
    <scope>NUCLEOTIDE SEQUENCE [LARGE SCALE GENOMIC DNA]</scope>
    <source>
        <strain evidence="6 7">MHOM/BR/1966/M15733</strain>
    </source>
</reference>
<organism evidence="6 7">
    <name type="scientific">Leishmania lindenbergi</name>
    <dbReference type="NCBI Taxonomy" id="651832"/>
    <lineage>
        <taxon>Eukaryota</taxon>
        <taxon>Discoba</taxon>
        <taxon>Euglenozoa</taxon>
        <taxon>Kinetoplastea</taxon>
        <taxon>Metakinetoplastina</taxon>
        <taxon>Trypanosomatida</taxon>
        <taxon>Trypanosomatidae</taxon>
        <taxon>Leishmaniinae</taxon>
        <taxon>Leishmania</taxon>
    </lineage>
</organism>
<evidence type="ECO:0000256" key="3">
    <source>
        <dbReference type="ARBA" id="ARBA00022837"/>
    </source>
</evidence>
<feature type="compositionally biased region" description="Basic and acidic residues" evidence="4">
    <location>
        <begin position="289"/>
        <end position="313"/>
    </location>
</feature>
<comment type="caution">
    <text evidence="6">The sequence shown here is derived from an EMBL/GenBank/DDBJ whole genome shotgun (WGS) entry which is preliminary data.</text>
</comment>
<dbReference type="PANTHER" id="PTHR16306:SF1">
    <property type="entry name" value="CHROMOSOME UNDETERMINED SCAFFOLD_7, WHOLE GENOME SHOTGUN SEQUENCE"/>
    <property type="match status" value="1"/>
</dbReference>
<protein>
    <recommendedName>
        <fullName evidence="5">EF-hand domain-containing protein</fullName>
    </recommendedName>
</protein>
<keyword evidence="1" id="KW-0433">Leucine-rich repeat</keyword>
<dbReference type="PROSITE" id="PS50222">
    <property type="entry name" value="EF_HAND_2"/>
    <property type="match status" value="1"/>
</dbReference>
<evidence type="ECO:0000256" key="4">
    <source>
        <dbReference type="SAM" id="MobiDB-lite"/>
    </source>
</evidence>
<dbReference type="PROSITE" id="PS00018">
    <property type="entry name" value="EF_HAND_1"/>
    <property type="match status" value="1"/>
</dbReference>
<dbReference type="GO" id="GO:0005509">
    <property type="term" value="F:calcium ion binding"/>
    <property type="evidence" value="ECO:0007669"/>
    <property type="project" value="InterPro"/>
</dbReference>
<dbReference type="InterPro" id="IPR002048">
    <property type="entry name" value="EF_hand_dom"/>
</dbReference>
<keyword evidence="3" id="KW-0106">Calcium</keyword>
<feature type="region of interest" description="Disordered" evidence="4">
    <location>
        <begin position="289"/>
        <end position="370"/>
    </location>
</feature>
<dbReference type="AlphaFoldDB" id="A0AAW3ADZ1"/>
<dbReference type="EMBL" id="JBAMZK010000027">
    <property type="protein sequence ID" value="KAL0503006.1"/>
    <property type="molecule type" value="Genomic_DNA"/>
</dbReference>
<evidence type="ECO:0000256" key="2">
    <source>
        <dbReference type="ARBA" id="ARBA00022737"/>
    </source>
</evidence>
<evidence type="ECO:0000313" key="7">
    <source>
        <dbReference type="Proteomes" id="UP001500131"/>
    </source>
</evidence>
<dbReference type="SUPFAM" id="SSF47473">
    <property type="entry name" value="EF-hand"/>
    <property type="match status" value="1"/>
</dbReference>
<name>A0AAW3ADZ1_9TRYP</name>
<dbReference type="InterPro" id="IPR018247">
    <property type="entry name" value="EF_Hand_1_Ca_BS"/>
</dbReference>
<evidence type="ECO:0000259" key="5">
    <source>
        <dbReference type="PROSITE" id="PS50222"/>
    </source>
</evidence>
<sequence>MSSFKAENIIRDKLDSAELSLSGMRLTSLDALVPLLAKMPHLRCLNVSHNELHDLPMDLSALAKLETLDLSSNPLGGVRPILDGLQSLPRLTSLSVSFPAPAEETEEQLVMQLPTLTCLNGITLVDPTEGEEEEAGAANRDIAAAARTALVDNAYWTTTDSAGIENLFADVSRQDAFTTQEFFDYMNRVVQHVSCLTAAEEDAFAQEGEVLKARRLLYEFCFGDVIRHAFKDGHDVLGRQLQALQRYESAMMDQYDTHWRRILRDRNSRLARTKRDVQDAMEDIRSLVQRVPEEEAHGSLREVEDLGRGREEAPCGGRAGASASHGATPLASTRNTTHMDVSRLGVSPQPLPPAGFTQLSQRLSSEPKARRPTFTKVLSLKQLKEIIEDIYTSKVKYDGKCKQNQLPRETMEQHMYTYLNQKYGLREIILEWATAIVEAVRRYAPEDNDVAVFGKVLRNEVDEEFRFVQQHVREAVKELLHMHIKAKRPHDGVMELNRALQKLMNGPVAEDAWKEVVNYMYNAGDTALITSIIHQYLYRQSPPKLQRRRKEELRLSPTAVYPQLLCKDFVRLLLDFQLDGHVRFLEPYVEIFRRHDRDQNGIVNGFEFASIVRELDPSKSEEAVKSMVGEIDPHGSQLITFSDSIAFLNDELLKLFSSQHDTQEG</sequence>
<gene>
    <name evidence="6" type="ORF">Q4I31_004624</name>
</gene>
<dbReference type="InterPro" id="IPR025875">
    <property type="entry name" value="Leu-rich_rpt_4"/>
</dbReference>
<feature type="domain" description="EF-hand" evidence="5">
    <location>
        <begin position="583"/>
        <end position="618"/>
    </location>
</feature>
<dbReference type="PROSITE" id="PS51450">
    <property type="entry name" value="LRR"/>
    <property type="match status" value="1"/>
</dbReference>